<organism evidence="2 3">
    <name type="scientific">Baudoinia panamericana (strain UAMH 10762)</name>
    <name type="common">Angels' share fungus</name>
    <name type="synonym">Baudoinia compniacensis (strain UAMH 10762)</name>
    <dbReference type="NCBI Taxonomy" id="717646"/>
    <lineage>
        <taxon>Eukaryota</taxon>
        <taxon>Fungi</taxon>
        <taxon>Dikarya</taxon>
        <taxon>Ascomycota</taxon>
        <taxon>Pezizomycotina</taxon>
        <taxon>Dothideomycetes</taxon>
        <taxon>Dothideomycetidae</taxon>
        <taxon>Mycosphaerellales</taxon>
        <taxon>Teratosphaeriaceae</taxon>
        <taxon>Baudoinia</taxon>
    </lineage>
</organism>
<dbReference type="PIRSF" id="PIRSF016184">
    <property type="entry name" value="PhzC_PhzF"/>
    <property type="match status" value="1"/>
</dbReference>
<protein>
    <recommendedName>
        <fullName evidence="4">Diaminopimelate epimerase-like protein</fullName>
    </recommendedName>
</protein>
<gene>
    <name evidence="2" type="ORF">BAUCODRAFT_71237</name>
</gene>
<dbReference type="RefSeq" id="XP_007676961.1">
    <property type="nucleotide sequence ID" value="XM_007678771.1"/>
</dbReference>
<evidence type="ECO:0000256" key="1">
    <source>
        <dbReference type="PIRSR" id="PIRSR016184-1"/>
    </source>
</evidence>
<dbReference type="STRING" id="717646.M2MGD0"/>
<dbReference type="GO" id="GO:0016853">
    <property type="term" value="F:isomerase activity"/>
    <property type="evidence" value="ECO:0007669"/>
    <property type="project" value="TreeGrafter"/>
</dbReference>
<keyword evidence="3" id="KW-1185">Reference proteome</keyword>
<dbReference type="NCBIfam" id="TIGR00654">
    <property type="entry name" value="PhzF_family"/>
    <property type="match status" value="1"/>
</dbReference>
<accession>M2MGD0</accession>
<dbReference type="HOGENOM" id="CLU_048756_1_0_1"/>
<dbReference type="InterPro" id="IPR003719">
    <property type="entry name" value="Phenazine_PhzF-like"/>
</dbReference>
<dbReference type="SUPFAM" id="SSF54506">
    <property type="entry name" value="Diaminopimelate epimerase-like"/>
    <property type="match status" value="1"/>
</dbReference>
<dbReference type="Pfam" id="PF02567">
    <property type="entry name" value="PhzC-PhzF"/>
    <property type="match status" value="1"/>
</dbReference>
<dbReference type="PANTHER" id="PTHR13774">
    <property type="entry name" value="PHENAZINE BIOSYNTHESIS PROTEIN"/>
    <property type="match status" value="1"/>
</dbReference>
<proteinExistence type="predicted"/>
<dbReference type="OrthoDB" id="412383at2759"/>
<dbReference type="Proteomes" id="UP000011761">
    <property type="component" value="Unassembled WGS sequence"/>
</dbReference>
<dbReference type="GO" id="GO:0005737">
    <property type="term" value="C:cytoplasm"/>
    <property type="evidence" value="ECO:0007669"/>
    <property type="project" value="TreeGrafter"/>
</dbReference>
<dbReference type="EMBL" id="KB445556">
    <property type="protein sequence ID" value="EMC95686.1"/>
    <property type="molecule type" value="Genomic_DNA"/>
</dbReference>
<dbReference type="eggNOG" id="KOG3033">
    <property type="taxonomic scope" value="Eukaryota"/>
</dbReference>
<sequence>MAILAFVTLDVFTETRFAGNPLAVVNVPSGHDVTSEQMQLIAREFNLSETVFIHERHDGDDGVPQWRVRIFIVDAELPFAGHPTIGTAVYALGTLAGGTDRGRLLCNAGPIDLQMHERVVRANIPHNVHVHTENAISAEDIFKLQPALREHGPPKGIDLVSPVKGMTFICAKLGSLEALAAVEARGIAANPKLDQGWDTGFVGTYFYCMQSPDANTRHIRTRMIESTMEDPATGSAACGLGALLTLKTRQKTVKFVITQGVEMRRKSDIGVTVTLKDGLDAVEEIELSGSAVQVMSGHVDLK</sequence>
<dbReference type="PANTHER" id="PTHR13774:SF32">
    <property type="entry name" value="ANTISENSE-ENHANCING SEQUENCE 1"/>
    <property type="match status" value="1"/>
</dbReference>
<name>M2MGD0_BAUPA</name>
<dbReference type="AlphaFoldDB" id="M2MGD0"/>
<feature type="active site" evidence="1">
    <location>
        <position position="49"/>
    </location>
</feature>
<reference evidence="2 3" key="1">
    <citation type="journal article" date="2012" name="PLoS Pathog.">
        <title>Diverse lifestyles and strategies of plant pathogenesis encoded in the genomes of eighteen Dothideomycetes fungi.</title>
        <authorList>
            <person name="Ohm R.A."/>
            <person name="Feau N."/>
            <person name="Henrissat B."/>
            <person name="Schoch C.L."/>
            <person name="Horwitz B.A."/>
            <person name="Barry K.W."/>
            <person name="Condon B.J."/>
            <person name="Copeland A.C."/>
            <person name="Dhillon B."/>
            <person name="Glaser F."/>
            <person name="Hesse C.N."/>
            <person name="Kosti I."/>
            <person name="LaButti K."/>
            <person name="Lindquist E.A."/>
            <person name="Lucas S."/>
            <person name="Salamov A.A."/>
            <person name="Bradshaw R.E."/>
            <person name="Ciuffetti L."/>
            <person name="Hamelin R.C."/>
            <person name="Kema G.H.J."/>
            <person name="Lawrence C."/>
            <person name="Scott J.A."/>
            <person name="Spatafora J.W."/>
            <person name="Turgeon B.G."/>
            <person name="de Wit P.J.G.M."/>
            <person name="Zhong S."/>
            <person name="Goodwin S.B."/>
            <person name="Grigoriev I.V."/>
        </authorList>
    </citation>
    <scope>NUCLEOTIDE SEQUENCE [LARGE SCALE GENOMIC DNA]</scope>
    <source>
        <strain evidence="2 3">UAMH 10762</strain>
    </source>
</reference>
<dbReference type="OMA" id="LCKYYYV"/>
<evidence type="ECO:0000313" key="3">
    <source>
        <dbReference type="Proteomes" id="UP000011761"/>
    </source>
</evidence>
<evidence type="ECO:0008006" key="4">
    <source>
        <dbReference type="Google" id="ProtNLM"/>
    </source>
</evidence>
<dbReference type="GeneID" id="19116652"/>
<dbReference type="Gene3D" id="3.10.310.10">
    <property type="entry name" value="Diaminopimelate Epimerase, Chain A, domain 1"/>
    <property type="match status" value="2"/>
</dbReference>
<evidence type="ECO:0000313" key="2">
    <source>
        <dbReference type="EMBL" id="EMC95686.1"/>
    </source>
</evidence>
<dbReference type="KEGG" id="bcom:BAUCODRAFT_71237"/>